<evidence type="ECO:0000313" key="2">
    <source>
        <dbReference type="WBParaSite" id="ES5_v2.g7441.t1"/>
    </source>
</evidence>
<accession>A0AC34GS08</accession>
<dbReference type="Proteomes" id="UP000887579">
    <property type="component" value="Unplaced"/>
</dbReference>
<protein>
    <submittedName>
        <fullName evidence="2">Uncharacterized protein</fullName>
    </submittedName>
</protein>
<sequence length="179" mass="20152">MAKESLRYQNKCIKKITKEDVLKKFLDSKIKSPYISANKQESFSSPRRTSAEKSSIRNKNILHGVHIPPKILPHSLRKKENKYFYCSTVSNFEGNMDQIILTPTPPPGTHSPFMSHPMLYPSSATSFSSAGMKYQYQIFCPPSSSNTDNPPPNTSLQHGGNFTNTTSQCVELQRHGIKT</sequence>
<name>A0AC34GS08_9BILA</name>
<evidence type="ECO:0000313" key="1">
    <source>
        <dbReference type="Proteomes" id="UP000887579"/>
    </source>
</evidence>
<proteinExistence type="predicted"/>
<reference evidence="2" key="1">
    <citation type="submission" date="2022-11" db="UniProtKB">
        <authorList>
            <consortium name="WormBaseParasite"/>
        </authorList>
    </citation>
    <scope>IDENTIFICATION</scope>
</reference>
<organism evidence="1 2">
    <name type="scientific">Panagrolaimus sp. ES5</name>
    <dbReference type="NCBI Taxonomy" id="591445"/>
    <lineage>
        <taxon>Eukaryota</taxon>
        <taxon>Metazoa</taxon>
        <taxon>Ecdysozoa</taxon>
        <taxon>Nematoda</taxon>
        <taxon>Chromadorea</taxon>
        <taxon>Rhabditida</taxon>
        <taxon>Tylenchina</taxon>
        <taxon>Panagrolaimomorpha</taxon>
        <taxon>Panagrolaimoidea</taxon>
        <taxon>Panagrolaimidae</taxon>
        <taxon>Panagrolaimus</taxon>
    </lineage>
</organism>
<dbReference type="WBParaSite" id="ES5_v2.g7441.t1">
    <property type="protein sequence ID" value="ES5_v2.g7441.t1"/>
    <property type="gene ID" value="ES5_v2.g7441"/>
</dbReference>